<dbReference type="GO" id="GO:0004888">
    <property type="term" value="F:transmembrane signaling receptor activity"/>
    <property type="evidence" value="ECO:0007669"/>
    <property type="project" value="InterPro"/>
</dbReference>
<evidence type="ECO:0000256" key="3">
    <source>
        <dbReference type="ARBA" id="ARBA00029447"/>
    </source>
</evidence>
<protein>
    <submittedName>
        <fullName evidence="7">Methyl-accepting chemotaxis sensory transducer with Pas/Pac sensor</fullName>
    </submittedName>
</protein>
<dbReference type="STRING" id="1292034.OR37_02784"/>
<dbReference type="PATRIC" id="fig|1292034.3.peg.2763"/>
<comment type="similarity">
    <text evidence="3">Belongs to the methyl-accepting chemotaxis (MCP) protein family.</text>
</comment>
<evidence type="ECO:0000259" key="6">
    <source>
        <dbReference type="PROSITE" id="PS50885"/>
    </source>
</evidence>
<gene>
    <name evidence="7" type="ORF">OR37_02784</name>
</gene>
<comment type="caution">
    <text evidence="7">The sequence shown here is derived from an EMBL/GenBank/DDBJ whole genome shotgun (WGS) entry which is preliminary data.</text>
</comment>
<feature type="domain" description="HAMP" evidence="6">
    <location>
        <begin position="174"/>
        <end position="217"/>
    </location>
</feature>
<dbReference type="SUPFAM" id="SSF58104">
    <property type="entry name" value="Methyl-accepting chemotaxis protein (MCP) signaling domain"/>
    <property type="match status" value="1"/>
</dbReference>
<dbReference type="Gene3D" id="1.10.287.950">
    <property type="entry name" value="Methyl-accepting chemotaxis protein"/>
    <property type="match status" value="1"/>
</dbReference>
<dbReference type="GO" id="GO:0007165">
    <property type="term" value="P:signal transduction"/>
    <property type="evidence" value="ECO:0007669"/>
    <property type="project" value="UniProtKB-KW"/>
</dbReference>
<dbReference type="Pfam" id="PF18947">
    <property type="entry name" value="HAMP_2"/>
    <property type="match status" value="1"/>
</dbReference>
<evidence type="ECO:0000313" key="8">
    <source>
        <dbReference type="Proteomes" id="UP000013063"/>
    </source>
</evidence>
<evidence type="ECO:0000256" key="4">
    <source>
        <dbReference type="PROSITE-ProRule" id="PRU00284"/>
    </source>
</evidence>
<dbReference type="InterPro" id="IPR003660">
    <property type="entry name" value="HAMP_dom"/>
</dbReference>
<dbReference type="RefSeq" id="WP_004620892.1">
    <property type="nucleotide sequence ID" value="NZ_APMP01000018.1"/>
</dbReference>
<dbReference type="Proteomes" id="UP000013063">
    <property type="component" value="Unassembled WGS sequence"/>
</dbReference>
<dbReference type="InterPro" id="IPR051310">
    <property type="entry name" value="MCP_chemotaxis"/>
</dbReference>
<dbReference type="GO" id="GO:0006935">
    <property type="term" value="P:chemotaxis"/>
    <property type="evidence" value="ECO:0007669"/>
    <property type="project" value="UniProtKB-KW"/>
</dbReference>
<reference evidence="7 8" key="1">
    <citation type="journal article" date="2013" name="Genome Announc.">
        <title>Draft Genome Sequence for Caulobacter sp. Strain OR37, a Bacterium Tolerant to Heavy Metals.</title>
        <authorList>
            <person name="Utturkar S.M."/>
            <person name="Bollmann A."/>
            <person name="Brzoska R.M."/>
            <person name="Klingeman D.M."/>
            <person name="Epstein S.E."/>
            <person name="Palumbo A.V."/>
            <person name="Brown S.D."/>
        </authorList>
    </citation>
    <scope>NUCLEOTIDE SEQUENCE [LARGE SCALE GENOMIC DNA]</scope>
    <source>
        <strain evidence="7 8">OR37</strain>
    </source>
</reference>
<organism evidence="7 8">
    <name type="scientific">Caulobacter vibrioides OR37</name>
    <dbReference type="NCBI Taxonomy" id="1292034"/>
    <lineage>
        <taxon>Bacteria</taxon>
        <taxon>Pseudomonadati</taxon>
        <taxon>Pseudomonadota</taxon>
        <taxon>Alphaproteobacteria</taxon>
        <taxon>Caulobacterales</taxon>
        <taxon>Caulobacteraceae</taxon>
        <taxon>Caulobacter</taxon>
    </lineage>
</organism>
<keyword evidence="8" id="KW-1185">Reference proteome</keyword>
<keyword evidence="4" id="KW-0807">Transducer</keyword>
<dbReference type="OrthoDB" id="9814362at2"/>
<dbReference type="PRINTS" id="PR00260">
    <property type="entry name" value="CHEMTRNSDUCR"/>
</dbReference>
<evidence type="ECO:0000313" key="7">
    <source>
        <dbReference type="EMBL" id="ENZ81377.1"/>
    </source>
</evidence>
<dbReference type="EMBL" id="APMP01000018">
    <property type="protein sequence ID" value="ENZ81377.1"/>
    <property type="molecule type" value="Genomic_DNA"/>
</dbReference>
<dbReference type="CDD" id="cd11386">
    <property type="entry name" value="MCP_signal"/>
    <property type="match status" value="1"/>
</dbReference>
<accession>R0EJP8</accession>
<dbReference type="FunFam" id="1.10.287.950:FF:000001">
    <property type="entry name" value="Methyl-accepting chemotaxis sensory transducer"/>
    <property type="match status" value="1"/>
</dbReference>
<dbReference type="PROSITE" id="PS50111">
    <property type="entry name" value="CHEMOTAXIS_TRANSDUC_2"/>
    <property type="match status" value="1"/>
</dbReference>
<evidence type="ECO:0000259" key="5">
    <source>
        <dbReference type="PROSITE" id="PS50111"/>
    </source>
</evidence>
<dbReference type="eggNOG" id="COG0840">
    <property type="taxonomic scope" value="Bacteria"/>
</dbReference>
<name>R0EJP8_CAUVI</name>
<feature type="domain" description="Methyl-accepting transducer" evidence="5">
    <location>
        <begin position="222"/>
        <end position="451"/>
    </location>
</feature>
<dbReference type="PANTHER" id="PTHR43531">
    <property type="entry name" value="PROTEIN ICFG"/>
    <property type="match status" value="1"/>
</dbReference>
<dbReference type="PANTHER" id="PTHR43531:SF11">
    <property type="entry name" value="METHYL-ACCEPTING CHEMOTAXIS PROTEIN 3"/>
    <property type="match status" value="1"/>
</dbReference>
<dbReference type="InterPro" id="IPR004090">
    <property type="entry name" value="Chemotax_Me-accpt_rcpt"/>
</dbReference>
<dbReference type="Pfam" id="PF00015">
    <property type="entry name" value="MCPsignal"/>
    <property type="match status" value="1"/>
</dbReference>
<evidence type="ECO:0000256" key="2">
    <source>
        <dbReference type="ARBA" id="ARBA00022500"/>
    </source>
</evidence>
<comment type="subcellular location">
    <subcellularLocation>
        <location evidence="1">Membrane</location>
    </subcellularLocation>
</comment>
<dbReference type="SMART" id="SM00283">
    <property type="entry name" value="MA"/>
    <property type="match status" value="1"/>
</dbReference>
<dbReference type="AlphaFoldDB" id="R0EJP8"/>
<dbReference type="GO" id="GO:0016020">
    <property type="term" value="C:membrane"/>
    <property type="evidence" value="ECO:0007669"/>
    <property type="project" value="UniProtKB-SubCell"/>
</dbReference>
<proteinExistence type="inferred from homology"/>
<dbReference type="PROSITE" id="PS50885">
    <property type="entry name" value="HAMP"/>
    <property type="match status" value="1"/>
</dbReference>
<keyword evidence="2" id="KW-0145">Chemotaxis</keyword>
<dbReference type="InterPro" id="IPR004089">
    <property type="entry name" value="MCPsignal_dom"/>
</dbReference>
<sequence length="512" mass="54737">MSDIKEKIVTWNEHDRSVGEVVYKRAGKHLETALLNAYRVIDPSLKALPHDVFENEKRKFAFIARGNFPSEYFEQQAVITENISNSLDFATYLSKTYAAYAAGLASGLMKEKAWNEKHSDELMLSLMRSVFSDASVVMFYYFQVLNARADEERAVVEAERQRVAEEQNMVVSVLASSLRRLSQGDLTAQITEPFTGRYQQIKDDFNAALDSLRDAMGAIASATSGLRNGSDEISAASDDLSRRTEQQAASLEETAAALDEITATVKRSAESALQASGAASTATIDAKRSGEVMHDAVTAMGEIEQSSKKITNIIGVIDEIAFQTNLLALNAGVEAARAGEAGRGFAVVAQEVRALAQRSADAAKEIKDLIASSTAQVERGVKLVGDTGAALNGIVTKISDIDGLVSEIARSSREQATGLNEVNTAVNQMDQVTQQNAAMVEQSTAAAANLRSEAGELERLVSRFQTGAASSAARAQPASAGGPAPLAEARARIVSFARPGGAAAARRAEETF</sequence>
<evidence type="ECO:0000256" key="1">
    <source>
        <dbReference type="ARBA" id="ARBA00004370"/>
    </source>
</evidence>